<dbReference type="AlphaFoldDB" id="A0A671RW03"/>
<dbReference type="InterPro" id="IPR013106">
    <property type="entry name" value="Ig_V-set"/>
</dbReference>
<dbReference type="GO" id="GO:0007166">
    <property type="term" value="P:cell surface receptor signaling pathway"/>
    <property type="evidence" value="ECO:0007669"/>
    <property type="project" value="TreeGrafter"/>
</dbReference>
<protein>
    <recommendedName>
        <fullName evidence="3">Ig-like domain-containing protein</fullName>
    </recommendedName>
</protein>
<organism evidence="4 5">
    <name type="scientific">Sinocyclocheilus anshuiensis</name>
    <dbReference type="NCBI Taxonomy" id="1608454"/>
    <lineage>
        <taxon>Eukaryota</taxon>
        <taxon>Metazoa</taxon>
        <taxon>Chordata</taxon>
        <taxon>Craniata</taxon>
        <taxon>Vertebrata</taxon>
        <taxon>Euteleostomi</taxon>
        <taxon>Actinopterygii</taxon>
        <taxon>Neopterygii</taxon>
        <taxon>Teleostei</taxon>
        <taxon>Ostariophysi</taxon>
        <taxon>Cypriniformes</taxon>
        <taxon>Cyprinidae</taxon>
        <taxon>Cyprininae</taxon>
        <taxon>Sinocyclocheilus</taxon>
    </lineage>
</organism>
<evidence type="ECO:0000259" key="3">
    <source>
        <dbReference type="PROSITE" id="PS50835"/>
    </source>
</evidence>
<evidence type="ECO:0000256" key="2">
    <source>
        <dbReference type="ARBA" id="ARBA00022859"/>
    </source>
</evidence>
<dbReference type="GO" id="GO:0002376">
    <property type="term" value="P:immune system process"/>
    <property type="evidence" value="ECO:0007669"/>
    <property type="project" value="UniProtKB-KW"/>
</dbReference>
<keyword evidence="1" id="KW-0732">Signal</keyword>
<dbReference type="Pfam" id="PF07686">
    <property type="entry name" value="V-set"/>
    <property type="match status" value="1"/>
</dbReference>
<evidence type="ECO:0000256" key="1">
    <source>
        <dbReference type="ARBA" id="ARBA00022729"/>
    </source>
</evidence>
<dbReference type="InterPro" id="IPR050413">
    <property type="entry name" value="TCR_beta_variable"/>
</dbReference>
<evidence type="ECO:0000313" key="5">
    <source>
        <dbReference type="Proteomes" id="UP000472260"/>
    </source>
</evidence>
<dbReference type="InterPro" id="IPR013783">
    <property type="entry name" value="Ig-like_fold"/>
</dbReference>
<dbReference type="SMART" id="SM00406">
    <property type="entry name" value="IGv"/>
    <property type="match status" value="1"/>
</dbReference>
<sequence>LSNMILKKTKQTNRNTSDVVQEPILWKAKGSSAVMNCKQNKRLNIQRMYWYRQRQGQTMRLIAFTTSFTEPEYGDSELNKFMANKTTAESGALTVNNLQPNDSATYFCSVSEYTVYQTQGRAVQKNRCLKIRSKH</sequence>
<name>A0A671RW03_9TELE</name>
<keyword evidence="2" id="KW-0391">Immunity</keyword>
<dbReference type="SMART" id="SM00409">
    <property type="entry name" value="IG"/>
    <property type="match status" value="1"/>
</dbReference>
<dbReference type="Gene3D" id="2.60.40.10">
    <property type="entry name" value="Immunoglobulins"/>
    <property type="match status" value="1"/>
</dbReference>
<dbReference type="PROSITE" id="PS50835">
    <property type="entry name" value="IG_LIKE"/>
    <property type="match status" value="1"/>
</dbReference>
<reference evidence="4" key="2">
    <citation type="submission" date="2025-09" db="UniProtKB">
        <authorList>
            <consortium name="Ensembl"/>
        </authorList>
    </citation>
    <scope>IDENTIFICATION</scope>
</reference>
<dbReference type="InterPro" id="IPR007110">
    <property type="entry name" value="Ig-like_dom"/>
</dbReference>
<keyword evidence="5" id="KW-1185">Reference proteome</keyword>
<accession>A0A671RW03</accession>
<dbReference type="GO" id="GO:0005886">
    <property type="term" value="C:plasma membrane"/>
    <property type="evidence" value="ECO:0007669"/>
    <property type="project" value="TreeGrafter"/>
</dbReference>
<reference evidence="4" key="1">
    <citation type="submission" date="2025-08" db="UniProtKB">
        <authorList>
            <consortium name="Ensembl"/>
        </authorList>
    </citation>
    <scope>IDENTIFICATION</scope>
</reference>
<dbReference type="PANTHER" id="PTHR23268">
    <property type="entry name" value="T-CELL RECEPTOR BETA CHAIN"/>
    <property type="match status" value="1"/>
</dbReference>
<dbReference type="Ensembl" id="ENSSANT00000093266.1">
    <property type="protein sequence ID" value="ENSSANP00000087768.1"/>
    <property type="gene ID" value="ENSSANG00000043442.1"/>
</dbReference>
<dbReference type="InterPro" id="IPR003599">
    <property type="entry name" value="Ig_sub"/>
</dbReference>
<dbReference type="InterPro" id="IPR036179">
    <property type="entry name" value="Ig-like_dom_sf"/>
</dbReference>
<dbReference type="Proteomes" id="UP000472260">
    <property type="component" value="Unassembled WGS sequence"/>
</dbReference>
<evidence type="ECO:0000313" key="4">
    <source>
        <dbReference type="Ensembl" id="ENSSANP00000087768.1"/>
    </source>
</evidence>
<feature type="domain" description="Ig-like" evidence="3">
    <location>
        <begin position="29"/>
        <end position="124"/>
    </location>
</feature>
<dbReference type="SUPFAM" id="SSF48726">
    <property type="entry name" value="Immunoglobulin"/>
    <property type="match status" value="1"/>
</dbReference>
<dbReference type="PANTHER" id="PTHR23268:SF102">
    <property type="entry name" value="IMMUNOGLOBULIN V-SET DOMAIN-CONTAINING PROTEIN"/>
    <property type="match status" value="1"/>
</dbReference>
<proteinExistence type="predicted"/>